<comment type="similarity">
    <text evidence="1 4">Belongs to the UDP-glycosyltransferase family.</text>
</comment>
<dbReference type="EC" id="2.4.1.-" evidence="5"/>
<evidence type="ECO:0000313" key="7">
    <source>
        <dbReference type="Proteomes" id="UP001634007"/>
    </source>
</evidence>
<comment type="caution">
    <text evidence="6">The sequence shown here is derived from an EMBL/GenBank/DDBJ whole genome shotgun (WGS) entry which is preliminary data.</text>
</comment>
<dbReference type="PANTHER" id="PTHR11926:SF1560">
    <property type="entry name" value="UDP-GLYCOSYLTRANSFERASE 74E1-RELATED"/>
    <property type="match status" value="1"/>
</dbReference>
<dbReference type="PANTHER" id="PTHR11926">
    <property type="entry name" value="GLUCOSYL/GLUCURONOSYL TRANSFERASES"/>
    <property type="match status" value="1"/>
</dbReference>
<gene>
    <name evidence="6" type="ORF">ACJRO7_013354</name>
</gene>
<proteinExistence type="inferred from homology"/>
<dbReference type="Gene3D" id="3.40.50.2000">
    <property type="entry name" value="Glycogen Phosphorylase B"/>
    <property type="match status" value="2"/>
</dbReference>
<keyword evidence="3 4" id="KW-0808">Transferase</keyword>
<dbReference type="Pfam" id="PF00201">
    <property type="entry name" value="UDPGT"/>
    <property type="match status" value="1"/>
</dbReference>
<evidence type="ECO:0000256" key="1">
    <source>
        <dbReference type="ARBA" id="ARBA00009995"/>
    </source>
</evidence>
<dbReference type="Proteomes" id="UP001634007">
    <property type="component" value="Unassembled WGS sequence"/>
</dbReference>
<evidence type="ECO:0000256" key="4">
    <source>
        <dbReference type="RuleBase" id="RU003718"/>
    </source>
</evidence>
<reference evidence="6 7" key="1">
    <citation type="submission" date="2024-11" db="EMBL/GenBank/DDBJ databases">
        <title>Chromosome-level genome assembly of Eucalyptus globulus Labill. provides insights into its genome evolution.</title>
        <authorList>
            <person name="Li X."/>
        </authorList>
    </citation>
    <scope>NUCLEOTIDE SEQUENCE [LARGE SCALE GENOMIC DNA]</scope>
    <source>
        <strain evidence="6">CL2024</strain>
        <tissue evidence="6">Fresh tender leaves</tissue>
    </source>
</reference>
<protein>
    <recommendedName>
        <fullName evidence="5">Glycosyltransferase</fullName>
        <ecNumber evidence="5">2.4.1.-</ecNumber>
    </recommendedName>
</protein>
<keyword evidence="7" id="KW-1185">Reference proteome</keyword>
<name>A0ABD3L2V6_EUCGL</name>
<dbReference type="InterPro" id="IPR035595">
    <property type="entry name" value="UDP_glycos_trans_CS"/>
</dbReference>
<evidence type="ECO:0000256" key="3">
    <source>
        <dbReference type="ARBA" id="ARBA00022679"/>
    </source>
</evidence>
<sequence length="449" mass="48612">MAGSEDSPAGKHVAVFTFPFASHVAPLLSLVRRIAAASPATMFSFFSSEKSNLTRFPGGRRDATCPNLVAYDVWDGAPEGYVPSGRNPVEPVEIFLRVVPGNFESVLHAAERERGRKITCLLTDAFYWFAADMAQERSVPWVPVWTASPCALLAHLETDSIRQIFGTSGMTLDAIPGLSAMRMMDMMKEVLDETAPFPTMLYRMGQVLPQAAAVVANSFENIDPIVEGELRSKLRKVLDVGPFVLSPPPPLSDEHGCIPWLDEQETASVVYVSFGSVIRPPPHEITAIVKALDKTASPFLWSYRGDAKAEIPRELLESATGTRGKVVPWAPQLHVLGHRAVGAFVTHSGWNSVLESMIGGVPMVGRPFFGDQSMNARAVEAVWQIGVAVEGGAFTEEATAVALERVLAGEEGKRIRERVGALKEMALGAVEPQGSSTRNFDALVEIVTG</sequence>
<evidence type="ECO:0000313" key="6">
    <source>
        <dbReference type="EMBL" id="KAL3744086.1"/>
    </source>
</evidence>
<accession>A0ABD3L2V6</accession>
<dbReference type="SUPFAM" id="SSF53756">
    <property type="entry name" value="UDP-Glycosyltransferase/glycogen phosphorylase"/>
    <property type="match status" value="1"/>
</dbReference>
<dbReference type="InterPro" id="IPR002213">
    <property type="entry name" value="UDP_glucos_trans"/>
</dbReference>
<evidence type="ECO:0000256" key="5">
    <source>
        <dbReference type="RuleBase" id="RU362057"/>
    </source>
</evidence>
<dbReference type="EMBL" id="JBJKBG010000003">
    <property type="protein sequence ID" value="KAL3744086.1"/>
    <property type="molecule type" value="Genomic_DNA"/>
</dbReference>
<evidence type="ECO:0000256" key="2">
    <source>
        <dbReference type="ARBA" id="ARBA00022676"/>
    </source>
</evidence>
<dbReference type="AlphaFoldDB" id="A0ABD3L2V6"/>
<dbReference type="PROSITE" id="PS00375">
    <property type="entry name" value="UDPGT"/>
    <property type="match status" value="1"/>
</dbReference>
<dbReference type="GO" id="GO:0035251">
    <property type="term" value="F:UDP-glucosyltransferase activity"/>
    <property type="evidence" value="ECO:0007669"/>
    <property type="project" value="UniProtKB-ARBA"/>
</dbReference>
<dbReference type="FunFam" id="3.40.50.2000:FF:000060">
    <property type="entry name" value="Glycosyltransferase"/>
    <property type="match status" value="1"/>
</dbReference>
<keyword evidence="2 4" id="KW-0328">Glycosyltransferase</keyword>
<dbReference type="CDD" id="cd03784">
    <property type="entry name" value="GT1_Gtf-like"/>
    <property type="match status" value="1"/>
</dbReference>
<organism evidence="6 7">
    <name type="scientific">Eucalyptus globulus</name>
    <name type="common">Tasmanian blue gum</name>
    <dbReference type="NCBI Taxonomy" id="34317"/>
    <lineage>
        <taxon>Eukaryota</taxon>
        <taxon>Viridiplantae</taxon>
        <taxon>Streptophyta</taxon>
        <taxon>Embryophyta</taxon>
        <taxon>Tracheophyta</taxon>
        <taxon>Spermatophyta</taxon>
        <taxon>Magnoliopsida</taxon>
        <taxon>eudicotyledons</taxon>
        <taxon>Gunneridae</taxon>
        <taxon>Pentapetalae</taxon>
        <taxon>rosids</taxon>
        <taxon>malvids</taxon>
        <taxon>Myrtales</taxon>
        <taxon>Myrtaceae</taxon>
        <taxon>Myrtoideae</taxon>
        <taxon>Eucalypteae</taxon>
        <taxon>Eucalyptus</taxon>
    </lineage>
</organism>